<feature type="transmembrane region" description="Helical" evidence="5">
    <location>
        <begin position="101"/>
        <end position="121"/>
    </location>
</feature>
<feature type="transmembrane region" description="Helical" evidence="5">
    <location>
        <begin position="50"/>
        <end position="69"/>
    </location>
</feature>
<evidence type="ECO:0000256" key="4">
    <source>
        <dbReference type="ARBA" id="ARBA00023136"/>
    </source>
</evidence>
<keyword evidence="3 5" id="KW-1133">Transmembrane helix</keyword>
<keyword evidence="2 5" id="KW-0812">Transmembrane</keyword>
<dbReference type="Proteomes" id="UP000008311">
    <property type="component" value="Unassembled WGS sequence"/>
</dbReference>
<evidence type="ECO:0000256" key="1">
    <source>
        <dbReference type="ARBA" id="ARBA00004141"/>
    </source>
</evidence>
<organism evidence="7 8">
    <name type="scientific">Ricinus communis</name>
    <name type="common">Castor bean</name>
    <dbReference type="NCBI Taxonomy" id="3988"/>
    <lineage>
        <taxon>Eukaryota</taxon>
        <taxon>Viridiplantae</taxon>
        <taxon>Streptophyta</taxon>
        <taxon>Embryophyta</taxon>
        <taxon>Tracheophyta</taxon>
        <taxon>Spermatophyta</taxon>
        <taxon>Magnoliopsida</taxon>
        <taxon>eudicotyledons</taxon>
        <taxon>Gunneridae</taxon>
        <taxon>Pentapetalae</taxon>
        <taxon>rosids</taxon>
        <taxon>fabids</taxon>
        <taxon>Malpighiales</taxon>
        <taxon>Euphorbiaceae</taxon>
        <taxon>Acalyphoideae</taxon>
        <taxon>Acalypheae</taxon>
        <taxon>Ricinus</taxon>
    </lineage>
</organism>
<evidence type="ECO:0000259" key="6">
    <source>
        <dbReference type="Pfam" id="PF04932"/>
    </source>
</evidence>
<feature type="transmembrane region" description="Helical" evidence="5">
    <location>
        <begin position="141"/>
        <end position="163"/>
    </location>
</feature>
<evidence type="ECO:0000256" key="5">
    <source>
        <dbReference type="SAM" id="Phobius"/>
    </source>
</evidence>
<keyword evidence="8" id="KW-1185">Reference proteome</keyword>
<reference evidence="8" key="1">
    <citation type="journal article" date="2010" name="Nat. Biotechnol.">
        <title>Draft genome sequence of the oilseed species Ricinus communis.</title>
        <authorList>
            <person name="Chan A.P."/>
            <person name="Crabtree J."/>
            <person name="Zhao Q."/>
            <person name="Lorenzi H."/>
            <person name="Orvis J."/>
            <person name="Puiu D."/>
            <person name="Melake-Berhan A."/>
            <person name="Jones K.M."/>
            <person name="Redman J."/>
            <person name="Chen G."/>
            <person name="Cahoon E.B."/>
            <person name="Gedil M."/>
            <person name="Stanke M."/>
            <person name="Haas B.J."/>
            <person name="Wortman J.R."/>
            <person name="Fraser-Liggett C.M."/>
            <person name="Ravel J."/>
            <person name="Rabinowicz P.D."/>
        </authorList>
    </citation>
    <scope>NUCLEOTIDE SEQUENCE [LARGE SCALE GENOMIC DNA]</scope>
    <source>
        <strain evidence="8">cv. Hale</strain>
    </source>
</reference>
<dbReference type="InterPro" id="IPR051533">
    <property type="entry name" value="WaaL-like"/>
</dbReference>
<feature type="transmembrane region" description="Helical" evidence="5">
    <location>
        <begin position="214"/>
        <end position="233"/>
    </location>
</feature>
<dbReference type="EMBL" id="EQ981664">
    <property type="protein sequence ID" value="EEF24646.1"/>
    <property type="molecule type" value="Genomic_DNA"/>
</dbReference>
<proteinExistence type="predicted"/>
<evidence type="ECO:0000256" key="3">
    <source>
        <dbReference type="ARBA" id="ARBA00022989"/>
    </source>
</evidence>
<feature type="transmembrane region" description="Helical" evidence="5">
    <location>
        <begin position="175"/>
        <end position="194"/>
    </location>
</feature>
<dbReference type="GO" id="GO:0016020">
    <property type="term" value="C:membrane"/>
    <property type="evidence" value="ECO:0007669"/>
    <property type="project" value="UniProtKB-SubCell"/>
</dbReference>
<feature type="transmembrane region" description="Helical" evidence="5">
    <location>
        <begin position="81"/>
        <end position="96"/>
    </location>
</feature>
<gene>
    <name evidence="7" type="ORF">RCOM_1913850</name>
</gene>
<evidence type="ECO:0000256" key="2">
    <source>
        <dbReference type="ARBA" id="ARBA00022692"/>
    </source>
</evidence>
<dbReference type="PANTHER" id="PTHR37422">
    <property type="entry name" value="TEICHURONIC ACID BIOSYNTHESIS PROTEIN TUAE"/>
    <property type="match status" value="1"/>
</dbReference>
<name>B9THL8_RICCO</name>
<keyword evidence="4 5" id="KW-0472">Membrane</keyword>
<feature type="transmembrane region" description="Helical" evidence="5">
    <location>
        <begin position="16"/>
        <end position="38"/>
    </location>
</feature>
<comment type="subcellular location">
    <subcellularLocation>
        <location evidence="1">Membrane</location>
        <topology evidence="1">Multi-pass membrane protein</topology>
    </subcellularLocation>
</comment>
<protein>
    <recommendedName>
        <fullName evidence="6">O-antigen ligase-related domain-containing protein</fullName>
    </recommendedName>
</protein>
<accession>B9THL8</accession>
<evidence type="ECO:0000313" key="8">
    <source>
        <dbReference type="Proteomes" id="UP000008311"/>
    </source>
</evidence>
<dbReference type="InterPro" id="IPR007016">
    <property type="entry name" value="O-antigen_ligase-rel_domated"/>
</dbReference>
<dbReference type="InParanoid" id="B9THL8"/>
<feature type="domain" description="O-antigen ligase-related" evidence="6">
    <location>
        <begin position="185"/>
        <end position="268"/>
    </location>
</feature>
<sequence length="268" mass="30893">MICCYLFVEYVRPQSLIPAINFLPWAMIFILLSFIGLWTDPKVRRVSDPANKWMVAYFIVILISSWLAYRPDVSFQKLDSFYLWLIIYFLIINIVNTKERFFIFLGIFVIATFKISLSLALKWAKRGFSFTTWGLQGPPGFFTNSGELAIQMLVFFPIGYALAMSLKPYVSRWMYLTFLAMPTTAAMVVIGSSSRGGQLGLAVQLLLMFWRKLYKPKVLISTAIIAFALFSLLPDEQKQRFSSAGNDTTSQQRLLYWRHGMDMIKENP</sequence>
<dbReference type="PANTHER" id="PTHR37422:SF13">
    <property type="entry name" value="LIPOPOLYSACCHARIDE BIOSYNTHESIS PROTEIN PA4999-RELATED"/>
    <property type="match status" value="1"/>
</dbReference>
<feature type="non-terminal residue" evidence="7">
    <location>
        <position position="268"/>
    </location>
</feature>
<dbReference type="AlphaFoldDB" id="B9THL8"/>
<evidence type="ECO:0000313" key="7">
    <source>
        <dbReference type="EMBL" id="EEF24646.1"/>
    </source>
</evidence>
<dbReference type="Pfam" id="PF04932">
    <property type="entry name" value="Wzy_C"/>
    <property type="match status" value="1"/>
</dbReference>